<feature type="domain" description="Large ribosomal subunit protein uL2 C-terminal" evidence="8">
    <location>
        <begin position="123"/>
        <end position="252"/>
    </location>
</feature>
<dbReference type="GO" id="GO:0003723">
    <property type="term" value="F:RNA binding"/>
    <property type="evidence" value="ECO:0007669"/>
    <property type="project" value="InterPro"/>
</dbReference>
<dbReference type="InterPro" id="IPR014722">
    <property type="entry name" value="Rib_uL2_dom2"/>
</dbReference>
<reference evidence="10" key="1">
    <citation type="submission" date="2021-01" db="EMBL/GenBank/DDBJ databases">
        <authorList>
            <person name="Huang H."/>
            <person name="Chen N."/>
        </authorList>
    </citation>
    <scope>NUCLEOTIDE SEQUENCE</scope>
</reference>
<sequence>MIFKKFKKTTASQRNLVKLKKSLQKFPLLKFKTKGKTLSLGKNTKGNITMYHRGGGHKKKYRQIDFVRKINSISIVISLEYDPNRSAFIAALYDKNLKKYSYILAPKNLKIGDIVKSGDFSDLKLGNNLPVSKIIIGSFLYNISTRQNQRGIIARSAGTSALLIKKTNKYCKLLLSSNKKSLIISSKSRASIGTVSNTNHFLETIGKAGRSRWLNRRPIVRGVAMNPVDHPHGGGEGKTSGGKSAVTPWGKSCKGRKTSRSKQILIWNVPKEKALFFLIV</sequence>
<dbReference type="Gene3D" id="2.30.30.30">
    <property type="match status" value="1"/>
</dbReference>
<dbReference type="PROSITE" id="PS00467">
    <property type="entry name" value="RIBOSOMAL_L2"/>
    <property type="match status" value="1"/>
</dbReference>
<evidence type="ECO:0000313" key="10">
    <source>
        <dbReference type="EMBL" id="QTK21678.1"/>
    </source>
</evidence>
<evidence type="ECO:0000256" key="5">
    <source>
        <dbReference type="ARBA" id="ARBA00022980"/>
    </source>
</evidence>
<dbReference type="FunFam" id="4.10.950.10:FF:000001">
    <property type="entry name" value="50S ribosomal protein L2"/>
    <property type="match status" value="1"/>
</dbReference>
<dbReference type="GO" id="GO:0002181">
    <property type="term" value="P:cytoplasmic translation"/>
    <property type="evidence" value="ECO:0007669"/>
    <property type="project" value="TreeGrafter"/>
</dbReference>
<name>A0A8A6W235_9STRA</name>
<dbReference type="GO" id="GO:0015934">
    <property type="term" value="C:large ribosomal subunit"/>
    <property type="evidence" value="ECO:0007669"/>
    <property type="project" value="InterPro"/>
</dbReference>
<dbReference type="InterPro" id="IPR008991">
    <property type="entry name" value="Translation_prot_SH3-like_sf"/>
</dbReference>
<feature type="region of interest" description="Disordered" evidence="7">
    <location>
        <begin position="224"/>
        <end position="255"/>
    </location>
</feature>
<accession>A0A8A6W235</accession>
<protein>
    <submittedName>
        <fullName evidence="10">Ribosomal protein L2</fullName>
    </submittedName>
</protein>
<dbReference type="PANTHER" id="PTHR13691">
    <property type="entry name" value="RIBOSOMAL PROTEIN L2"/>
    <property type="match status" value="1"/>
</dbReference>
<dbReference type="GO" id="GO:0016740">
    <property type="term" value="F:transferase activity"/>
    <property type="evidence" value="ECO:0007669"/>
    <property type="project" value="InterPro"/>
</dbReference>
<dbReference type="InterPro" id="IPR002171">
    <property type="entry name" value="Ribosomal_uL2"/>
</dbReference>
<proteinExistence type="inferred from homology"/>
<dbReference type="EMBL" id="MW435847">
    <property type="protein sequence ID" value="QTK21678.1"/>
    <property type="molecule type" value="Genomic_DNA"/>
</dbReference>
<dbReference type="NCBIfam" id="TIGR01171">
    <property type="entry name" value="rplB_bact"/>
    <property type="match status" value="1"/>
</dbReference>
<gene>
    <name evidence="10" type="primary">rpl2</name>
</gene>
<dbReference type="SMART" id="SM01382">
    <property type="entry name" value="Ribosomal_L2_C"/>
    <property type="match status" value="1"/>
</dbReference>
<geneLocation type="mitochondrion" evidence="10"/>
<evidence type="ECO:0000256" key="2">
    <source>
        <dbReference type="ARBA" id="ARBA00005636"/>
    </source>
</evidence>
<keyword evidence="10" id="KW-0496">Mitochondrion</keyword>
<keyword evidence="5 10" id="KW-0689">Ribosomal protein</keyword>
<keyword evidence="3" id="KW-0150">Chloroplast</keyword>
<dbReference type="InterPro" id="IPR022669">
    <property type="entry name" value="Ribosomal_uL2_C"/>
</dbReference>
<organism evidence="10">
    <name type="scientific">Coscinodiscus granii</name>
    <dbReference type="NCBI Taxonomy" id="265552"/>
    <lineage>
        <taxon>Eukaryota</taxon>
        <taxon>Sar</taxon>
        <taxon>Stramenopiles</taxon>
        <taxon>Ochrophyta</taxon>
        <taxon>Bacillariophyta</taxon>
        <taxon>Coscinodiscophyceae</taxon>
        <taxon>Coscinodiscophycidae</taxon>
        <taxon>Coscinodiscales</taxon>
        <taxon>Coscinodiscaceae</taxon>
        <taxon>Coscinodiscus</taxon>
    </lineage>
</organism>
<dbReference type="InterPro" id="IPR005880">
    <property type="entry name" value="Ribosomal_uL2_bac/org-type"/>
</dbReference>
<dbReference type="Gene3D" id="4.10.950.10">
    <property type="entry name" value="Ribosomal protein L2, domain 3"/>
    <property type="match status" value="1"/>
</dbReference>
<dbReference type="InterPro" id="IPR012340">
    <property type="entry name" value="NA-bd_OB-fold"/>
</dbReference>
<dbReference type="Pfam" id="PF03947">
    <property type="entry name" value="Ribosomal_L2_C"/>
    <property type="match status" value="1"/>
</dbReference>
<dbReference type="GO" id="GO:0003735">
    <property type="term" value="F:structural constituent of ribosome"/>
    <property type="evidence" value="ECO:0007669"/>
    <property type="project" value="InterPro"/>
</dbReference>
<evidence type="ECO:0000259" key="8">
    <source>
        <dbReference type="SMART" id="SM01382"/>
    </source>
</evidence>
<keyword evidence="4" id="KW-0934">Plastid</keyword>
<dbReference type="PANTHER" id="PTHR13691:SF5">
    <property type="entry name" value="LARGE RIBOSOMAL SUBUNIT PROTEIN UL2M"/>
    <property type="match status" value="1"/>
</dbReference>
<comment type="similarity">
    <text evidence="2">Belongs to the universal ribosomal protein uL2 family.</text>
</comment>
<evidence type="ECO:0000259" key="9">
    <source>
        <dbReference type="SMART" id="SM01383"/>
    </source>
</evidence>
<dbReference type="InterPro" id="IPR022671">
    <property type="entry name" value="Ribosomal_uL2_CS"/>
</dbReference>
<evidence type="ECO:0000256" key="7">
    <source>
        <dbReference type="SAM" id="MobiDB-lite"/>
    </source>
</evidence>
<dbReference type="SUPFAM" id="SSF50104">
    <property type="entry name" value="Translation proteins SH3-like domain"/>
    <property type="match status" value="1"/>
</dbReference>
<dbReference type="Pfam" id="PF00181">
    <property type="entry name" value="Ribosomal_L2_N"/>
    <property type="match status" value="1"/>
</dbReference>
<dbReference type="PIRSF" id="PIRSF002158">
    <property type="entry name" value="Ribosomal_L2"/>
    <property type="match status" value="1"/>
</dbReference>
<dbReference type="SMART" id="SM01383">
    <property type="entry name" value="Ribosomal_L2"/>
    <property type="match status" value="1"/>
</dbReference>
<evidence type="ECO:0000256" key="4">
    <source>
        <dbReference type="ARBA" id="ARBA00022640"/>
    </source>
</evidence>
<evidence type="ECO:0000256" key="1">
    <source>
        <dbReference type="ARBA" id="ARBA00004229"/>
    </source>
</evidence>
<feature type="domain" description="Large ribosomal subunit protein uL2 RNA-binding" evidence="9">
    <location>
        <begin position="41"/>
        <end position="117"/>
    </location>
</feature>
<dbReference type="RefSeq" id="YP_010248483.1">
    <property type="nucleotide sequence ID" value="NC_060315.1"/>
</dbReference>
<evidence type="ECO:0000256" key="6">
    <source>
        <dbReference type="ARBA" id="ARBA00023274"/>
    </source>
</evidence>
<evidence type="ECO:0000256" key="3">
    <source>
        <dbReference type="ARBA" id="ARBA00022528"/>
    </source>
</evidence>
<dbReference type="GeneID" id="70637885"/>
<dbReference type="GO" id="GO:0009507">
    <property type="term" value="C:chloroplast"/>
    <property type="evidence" value="ECO:0007669"/>
    <property type="project" value="UniProtKB-SubCell"/>
</dbReference>
<comment type="subcellular location">
    <subcellularLocation>
        <location evidence="1">Plastid</location>
        <location evidence="1">Chloroplast</location>
    </subcellularLocation>
</comment>
<dbReference type="Gene3D" id="2.40.50.140">
    <property type="entry name" value="Nucleic acid-binding proteins"/>
    <property type="match status" value="1"/>
</dbReference>
<dbReference type="SUPFAM" id="SSF50249">
    <property type="entry name" value="Nucleic acid-binding proteins"/>
    <property type="match status" value="1"/>
</dbReference>
<dbReference type="InterPro" id="IPR014726">
    <property type="entry name" value="Ribosomal_uL2_dom3"/>
</dbReference>
<dbReference type="AlphaFoldDB" id="A0A8A6W235"/>
<keyword evidence="6" id="KW-0687">Ribonucleoprotein</keyword>
<dbReference type="InterPro" id="IPR022666">
    <property type="entry name" value="Ribosomal_uL2_RNA-bd_dom"/>
</dbReference>